<organism evidence="1 2">
    <name type="scientific">Babesia duncani</name>
    <dbReference type="NCBI Taxonomy" id="323732"/>
    <lineage>
        <taxon>Eukaryota</taxon>
        <taxon>Sar</taxon>
        <taxon>Alveolata</taxon>
        <taxon>Apicomplexa</taxon>
        <taxon>Aconoidasida</taxon>
        <taxon>Piroplasmida</taxon>
        <taxon>Babesiidae</taxon>
        <taxon>Babesia</taxon>
    </lineage>
</organism>
<gene>
    <name evidence="1" type="ORF">BdWA1_001120</name>
</gene>
<dbReference type="AlphaFoldDB" id="A0AAD9UQN7"/>
<comment type="caution">
    <text evidence="1">The sequence shown here is derived from an EMBL/GenBank/DDBJ whole genome shotgun (WGS) entry which is preliminary data.</text>
</comment>
<dbReference type="EMBL" id="JALLKP010000001">
    <property type="protein sequence ID" value="KAK2198115.1"/>
    <property type="molecule type" value="Genomic_DNA"/>
</dbReference>
<sequence>MVFSEDGRIRSLASCDVDIPDKHLLNDDNVNVNKPVSESWVILKVLCLLSSQDAKPLFDENDHPQNDLGKCPNVIISLEKITIPFTSHLLVSNAISKFIHIGSGSCALFKLYHFIENGYKTLRKNVNLKLPPSLSSLWERASAIKYKWNFDADAPGFFFAVKQILKDWRFIIFDLRKRHVRALRYEFQSTPMPQNDRCNRINSEDNLFQKKTDSPVSSSPLLQAYLDNVAFSDNKTTYTTQEPAFTLITLDVSLYPYYDALMVIVDFLEFVFNFMATRSNCKMSLQNAILSLLLDRWRIAVMTKNKHKLLWEFLITQTSGNECEPIHEIWPTGRSTCTNDYVKVKSVISWHYQISHLLIKNNGGNLRLEASPLYHQDRHFHNFQDGEPILELKLKCAHYARIVNGGPFLQVPSY</sequence>
<accession>A0AAD9UQN7</accession>
<dbReference type="Proteomes" id="UP001214638">
    <property type="component" value="Unassembled WGS sequence"/>
</dbReference>
<name>A0AAD9UQN7_9APIC</name>
<evidence type="ECO:0000313" key="1">
    <source>
        <dbReference type="EMBL" id="KAK2198115.1"/>
    </source>
</evidence>
<protein>
    <submittedName>
        <fullName evidence="1">Uncharacterized protein</fullName>
    </submittedName>
</protein>
<keyword evidence="2" id="KW-1185">Reference proteome</keyword>
<dbReference type="RefSeq" id="XP_067804957.1">
    <property type="nucleotide sequence ID" value="XM_067946166.1"/>
</dbReference>
<proteinExistence type="predicted"/>
<dbReference type="GeneID" id="94335418"/>
<dbReference type="KEGG" id="bdw:94335418"/>
<evidence type="ECO:0000313" key="2">
    <source>
        <dbReference type="Proteomes" id="UP001214638"/>
    </source>
</evidence>
<reference evidence="1" key="1">
    <citation type="journal article" date="2023" name="Nat. Microbiol.">
        <title>Babesia duncani multi-omics identifies virulence factors and drug targets.</title>
        <authorList>
            <person name="Singh P."/>
            <person name="Lonardi S."/>
            <person name="Liang Q."/>
            <person name="Vydyam P."/>
            <person name="Khabirova E."/>
            <person name="Fang T."/>
            <person name="Gihaz S."/>
            <person name="Thekkiniath J."/>
            <person name="Munshi M."/>
            <person name="Abel S."/>
            <person name="Ciampossin L."/>
            <person name="Batugedara G."/>
            <person name="Gupta M."/>
            <person name="Lu X.M."/>
            <person name="Lenz T."/>
            <person name="Chakravarty S."/>
            <person name="Cornillot E."/>
            <person name="Hu Y."/>
            <person name="Ma W."/>
            <person name="Gonzalez L.M."/>
            <person name="Sanchez S."/>
            <person name="Estrada K."/>
            <person name="Sanchez-Flores A."/>
            <person name="Montero E."/>
            <person name="Harb O.S."/>
            <person name="Le Roch K.G."/>
            <person name="Mamoun C.B."/>
        </authorList>
    </citation>
    <scope>NUCLEOTIDE SEQUENCE</scope>
    <source>
        <strain evidence="1">WA1</strain>
    </source>
</reference>